<evidence type="ECO:0000259" key="5">
    <source>
        <dbReference type="SMART" id="SM00382"/>
    </source>
</evidence>
<dbReference type="AlphaFoldDB" id="A0AA36FZL3"/>
<name>A0AA36FZL3_9BILA</name>
<dbReference type="SUPFAM" id="SSF52540">
    <property type="entry name" value="P-loop containing nucleoside triphosphate hydrolases"/>
    <property type="match status" value="1"/>
</dbReference>
<keyword evidence="7" id="KW-1185">Reference proteome</keyword>
<feature type="domain" description="AAA+ ATPase" evidence="5">
    <location>
        <begin position="390"/>
        <end position="532"/>
    </location>
</feature>
<keyword evidence="1" id="KW-0547">Nucleotide-binding</keyword>
<proteinExistence type="predicted"/>
<evidence type="ECO:0000256" key="1">
    <source>
        <dbReference type="ARBA" id="ARBA00022741"/>
    </source>
</evidence>
<dbReference type="InterPro" id="IPR015342">
    <property type="entry name" value="PEX1-N_C-lobe"/>
</dbReference>
<dbReference type="GO" id="GO:0016887">
    <property type="term" value="F:ATP hydrolysis activity"/>
    <property type="evidence" value="ECO:0007669"/>
    <property type="project" value="InterPro"/>
</dbReference>
<dbReference type="CDD" id="cd00009">
    <property type="entry name" value="AAA"/>
    <property type="match status" value="1"/>
</dbReference>
<reference evidence="6" key="1">
    <citation type="submission" date="2023-06" db="EMBL/GenBank/DDBJ databases">
        <authorList>
            <person name="Delattre M."/>
        </authorList>
    </citation>
    <scope>NUCLEOTIDE SEQUENCE</scope>
    <source>
        <strain evidence="6">AF72</strain>
    </source>
</reference>
<dbReference type="InterPro" id="IPR027417">
    <property type="entry name" value="P-loop_NTPase"/>
</dbReference>
<dbReference type="Pfam" id="PF00004">
    <property type="entry name" value="AAA"/>
    <property type="match status" value="1"/>
</dbReference>
<dbReference type="GO" id="GO:0005524">
    <property type="term" value="F:ATP binding"/>
    <property type="evidence" value="ECO:0007669"/>
    <property type="project" value="UniProtKB-KW"/>
</dbReference>
<dbReference type="EMBL" id="CATQJA010002609">
    <property type="protein sequence ID" value="CAJ0572937.1"/>
    <property type="molecule type" value="Genomic_DNA"/>
</dbReference>
<evidence type="ECO:0000313" key="6">
    <source>
        <dbReference type="EMBL" id="CAJ0572937.1"/>
    </source>
</evidence>
<dbReference type="Pfam" id="PF09262">
    <property type="entry name" value="PEX-1N"/>
    <property type="match status" value="1"/>
</dbReference>
<dbReference type="InterPro" id="IPR029067">
    <property type="entry name" value="CDC48_domain_2-like_sf"/>
</dbReference>
<dbReference type="Gene3D" id="3.10.330.10">
    <property type="match status" value="1"/>
</dbReference>
<gene>
    <name evidence="6" type="ORF">MSPICULIGERA_LOCUS11310</name>
</gene>
<dbReference type="InterPro" id="IPR003593">
    <property type="entry name" value="AAA+_ATPase"/>
</dbReference>
<organism evidence="6 7">
    <name type="scientific">Mesorhabditis spiculigera</name>
    <dbReference type="NCBI Taxonomy" id="96644"/>
    <lineage>
        <taxon>Eukaryota</taxon>
        <taxon>Metazoa</taxon>
        <taxon>Ecdysozoa</taxon>
        <taxon>Nematoda</taxon>
        <taxon>Chromadorea</taxon>
        <taxon>Rhabditida</taxon>
        <taxon>Rhabditina</taxon>
        <taxon>Rhabditomorpha</taxon>
        <taxon>Rhabditoidea</taxon>
        <taxon>Rhabditidae</taxon>
        <taxon>Mesorhabditinae</taxon>
        <taxon>Mesorhabditis</taxon>
    </lineage>
</organism>
<evidence type="ECO:0000256" key="4">
    <source>
        <dbReference type="ARBA" id="ARBA00034532"/>
    </source>
</evidence>
<dbReference type="InterPro" id="IPR003959">
    <property type="entry name" value="ATPase_AAA_core"/>
</dbReference>
<evidence type="ECO:0000256" key="2">
    <source>
        <dbReference type="ARBA" id="ARBA00022840"/>
    </source>
</evidence>
<sequence length="538" mass="60239">MSSRVPCFVKEHNWPNSFAFATTADLDGTVNLKKQPPLTSNPRCVLVRSCEDPNRKLFVQLSGPERFQYVLLNARSMEFAGFSDNEEALIESVEPTTCDAVEIAPLSAEDFQVIEANTYEIEGTFLNQCRLVSQGMVIPFFASGGRPVLFKIVKIHPETTKPVLLSAHTELHVAPVANGFIKQSNREEKRNSEAQFSKVWLCKISVDVVILDKSQPYGSILYVAIRTLRPACPEVFARLHLMSHSAQQDEKLSKLQELLNVVELGDPLCISLDREVRRLASDSALLLGNQGATVRVVVEGTTLSLLLCPTFKELSENPHNGKNFCFRVTENTRPIFQKSSAEHSTPAEERVINFGFEARHKLKEFSFQNKLIESIESWLNFGWGGKADLTSNHLLILGPSGSGRSSLLEILAKKLAQSSKVIFSRRLECSALKGKQAEKLKKQLLHEMEMCTIRSPAIIFLDGIDLIAQSNRDEEHRMLQIERIFMMLRDLLKSNAHFQFVFTAKSLHSIHPILVGGGGNRFFGLTLMIDDLALVGQF</sequence>
<evidence type="ECO:0000313" key="7">
    <source>
        <dbReference type="Proteomes" id="UP001177023"/>
    </source>
</evidence>
<dbReference type="GO" id="GO:0005777">
    <property type="term" value="C:peroxisome"/>
    <property type="evidence" value="ECO:0007669"/>
    <property type="project" value="InterPro"/>
</dbReference>
<comment type="caution">
    <text evidence="6">The sequence shown here is derived from an EMBL/GenBank/DDBJ whole genome shotgun (WGS) entry which is preliminary data.</text>
</comment>
<accession>A0AA36FZL3</accession>
<dbReference type="GO" id="GO:0007031">
    <property type="term" value="P:peroxisome organization"/>
    <property type="evidence" value="ECO:0007669"/>
    <property type="project" value="InterPro"/>
</dbReference>
<evidence type="ECO:0000256" key="3">
    <source>
        <dbReference type="ARBA" id="ARBA00032509"/>
    </source>
</evidence>
<dbReference type="Gene3D" id="3.40.50.300">
    <property type="entry name" value="P-loop containing nucleotide triphosphate hydrolases"/>
    <property type="match status" value="1"/>
</dbReference>
<feature type="non-terminal residue" evidence="6">
    <location>
        <position position="1"/>
    </location>
</feature>
<dbReference type="SUPFAM" id="SSF54585">
    <property type="entry name" value="Cdc48 domain 2-like"/>
    <property type="match status" value="1"/>
</dbReference>
<protein>
    <recommendedName>
        <fullName evidence="4">Peroxisomal ATPase PEX1</fullName>
    </recommendedName>
    <alternativeName>
        <fullName evidence="3">Peroxin-1</fullName>
    </alternativeName>
</protein>
<dbReference type="Proteomes" id="UP001177023">
    <property type="component" value="Unassembled WGS sequence"/>
</dbReference>
<dbReference type="SMART" id="SM00382">
    <property type="entry name" value="AAA"/>
    <property type="match status" value="1"/>
</dbReference>
<keyword evidence="2" id="KW-0067">ATP-binding</keyword>